<dbReference type="PANTHER" id="PTHR42695:SF5">
    <property type="entry name" value="GLUTAMINE AMIDOTRANSFERASE YLR126C-RELATED"/>
    <property type="match status" value="1"/>
</dbReference>
<dbReference type="GO" id="GO:0005829">
    <property type="term" value="C:cytosol"/>
    <property type="evidence" value="ECO:0007669"/>
    <property type="project" value="TreeGrafter"/>
</dbReference>
<proteinExistence type="predicted"/>
<organism evidence="2 3">
    <name type="scientific">Azomonas macrocytogenes</name>
    <name type="common">Azotobacter macrocytogenes</name>
    <dbReference type="NCBI Taxonomy" id="69962"/>
    <lineage>
        <taxon>Bacteria</taxon>
        <taxon>Pseudomonadati</taxon>
        <taxon>Pseudomonadota</taxon>
        <taxon>Gammaproteobacteria</taxon>
        <taxon>Pseudomonadales</taxon>
        <taxon>Pseudomonadaceae</taxon>
        <taxon>Azomonas</taxon>
    </lineage>
</organism>
<comment type="caution">
    <text evidence="2">The sequence shown here is derived from an EMBL/GenBank/DDBJ whole genome shotgun (WGS) entry which is preliminary data.</text>
</comment>
<dbReference type="FunFam" id="3.40.50.880:FF:000033">
    <property type="entry name" value="Glutamine amidotransferase class-I"/>
    <property type="match status" value="1"/>
</dbReference>
<dbReference type="InterPro" id="IPR044992">
    <property type="entry name" value="ChyE-like"/>
</dbReference>
<sequence length="231" mass="25444">MQVHVLQHVPFEGLGSIEKWLQERNASISYTRFFETPGFPSLDQVDLLIILGGPMSVNDEHRLPWLQAEKRYIADAVKSNKAVLGICLGAQLIASSLGANVYPAQEKELGWFPIFGQESPSGTFPFPPSTKVFHWHGETFDLPAQAMLLASSEGCQNQAFQIGARTLGLQFHLETTPESAHALSTLYSEELVAQRPYIQSGNTLHATPVDTYAKANALMAKVLEYLTATLD</sequence>
<evidence type="ECO:0000313" key="2">
    <source>
        <dbReference type="EMBL" id="MBB3104741.1"/>
    </source>
</evidence>
<dbReference type="Pfam" id="PF00117">
    <property type="entry name" value="GATase"/>
    <property type="match status" value="1"/>
</dbReference>
<dbReference type="CDD" id="cd01741">
    <property type="entry name" value="GATase1_1"/>
    <property type="match status" value="1"/>
</dbReference>
<dbReference type="PROSITE" id="PS51273">
    <property type="entry name" value="GATASE_TYPE_1"/>
    <property type="match status" value="1"/>
</dbReference>
<dbReference type="Proteomes" id="UP000549250">
    <property type="component" value="Unassembled WGS sequence"/>
</dbReference>
<evidence type="ECO:0000259" key="1">
    <source>
        <dbReference type="Pfam" id="PF00117"/>
    </source>
</evidence>
<name>A0A839T5E7_AZOMA</name>
<dbReference type="AlphaFoldDB" id="A0A839T5E7"/>
<dbReference type="EMBL" id="JACHXI010000019">
    <property type="protein sequence ID" value="MBB3104741.1"/>
    <property type="molecule type" value="Genomic_DNA"/>
</dbReference>
<protein>
    <submittedName>
        <fullName evidence="2">GMP synthase-like glutamine amidotransferase</fullName>
    </submittedName>
</protein>
<dbReference type="RefSeq" id="WP_183167587.1">
    <property type="nucleotide sequence ID" value="NZ_JACHXI010000019.1"/>
</dbReference>
<dbReference type="SUPFAM" id="SSF52317">
    <property type="entry name" value="Class I glutamine amidotransferase-like"/>
    <property type="match status" value="1"/>
</dbReference>
<keyword evidence="2" id="KW-0315">Glutamine amidotransferase</keyword>
<keyword evidence="2" id="KW-0808">Transferase</keyword>
<dbReference type="GO" id="GO:0016740">
    <property type="term" value="F:transferase activity"/>
    <property type="evidence" value="ECO:0007669"/>
    <property type="project" value="UniProtKB-KW"/>
</dbReference>
<dbReference type="Gene3D" id="3.40.50.880">
    <property type="match status" value="1"/>
</dbReference>
<evidence type="ECO:0000313" key="3">
    <source>
        <dbReference type="Proteomes" id="UP000549250"/>
    </source>
</evidence>
<feature type="domain" description="Glutamine amidotransferase" evidence="1">
    <location>
        <begin position="42"/>
        <end position="179"/>
    </location>
</feature>
<gene>
    <name evidence="2" type="ORF">FHR87_003167</name>
</gene>
<accession>A0A839T5E7</accession>
<dbReference type="InterPro" id="IPR017926">
    <property type="entry name" value="GATASE"/>
</dbReference>
<reference evidence="2 3" key="1">
    <citation type="submission" date="2020-08" db="EMBL/GenBank/DDBJ databases">
        <title>Genomic Encyclopedia of Type Strains, Phase III (KMG-III): the genomes of soil and plant-associated and newly described type strains.</title>
        <authorList>
            <person name="Whitman W."/>
        </authorList>
    </citation>
    <scope>NUCLEOTIDE SEQUENCE [LARGE SCALE GENOMIC DNA]</scope>
    <source>
        <strain evidence="2 3">CECT 4462</strain>
    </source>
</reference>
<keyword evidence="3" id="KW-1185">Reference proteome</keyword>
<dbReference type="InterPro" id="IPR029062">
    <property type="entry name" value="Class_I_gatase-like"/>
</dbReference>
<dbReference type="PANTHER" id="PTHR42695">
    <property type="entry name" value="GLUTAMINE AMIDOTRANSFERASE YLR126C-RELATED"/>
    <property type="match status" value="1"/>
</dbReference>